<evidence type="ECO:0000256" key="1">
    <source>
        <dbReference type="ARBA" id="ARBA00006484"/>
    </source>
</evidence>
<keyword evidence="5" id="KW-1185">Reference proteome</keyword>
<dbReference type="InterPro" id="IPR036291">
    <property type="entry name" value="NAD(P)-bd_dom_sf"/>
</dbReference>
<gene>
    <name evidence="4" type="ORF">C1J01_27960</name>
</gene>
<comment type="caution">
    <text evidence="4">The sequence shown here is derived from an EMBL/GenBank/DDBJ whole genome shotgun (WGS) entry which is preliminary data.</text>
</comment>
<organism evidence="4 5">
    <name type="scientific">Nonomuraea aridisoli</name>
    <dbReference type="NCBI Taxonomy" id="2070368"/>
    <lineage>
        <taxon>Bacteria</taxon>
        <taxon>Bacillati</taxon>
        <taxon>Actinomycetota</taxon>
        <taxon>Actinomycetes</taxon>
        <taxon>Streptosporangiales</taxon>
        <taxon>Streptosporangiaceae</taxon>
        <taxon>Nonomuraea</taxon>
    </lineage>
</organism>
<dbReference type="GO" id="GO:0016491">
    <property type="term" value="F:oxidoreductase activity"/>
    <property type="evidence" value="ECO:0007669"/>
    <property type="project" value="UniProtKB-KW"/>
</dbReference>
<evidence type="ECO:0000256" key="3">
    <source>
        <dbReference type="ARBA" id="ARBA00071493"/>
    </source>
</evidence>
<dbReference type="FunFam" id="3.40.50.720:FF:000594">
    <property type="entry name" value="Short-chain oxidoreductase"/>
    <property type="match status" value="1"/>
</dbReference>
<name>A0A2W2DQ71_9ACTN</name>
<comment type="similarity">
    <text evidence="1">Belongs to the short-chain dehydrogenases/reductases (SDR) family.</text>
</comment>
<dbReference type="PANTHER" id="PTHR24320:SF227">
    <property type="entry name" value="RETINOL DEHYDROGENASE 11"/>
    <property type="match status" value="1"/>
</dbReference>
<dbReference type="SUPFAM" id="SSF51735">
    <property type="entry name" value="NAD(P)-binding Rossmann-fold domains"/>
    <property type="match status" value="1"/>
</dbReference>
<evidence type="ECO:0000313" key="4">
    <source>
        <dbReference type="EMBL" id="PZG14096.1"/>
    </source>
</evidence>
<dbReference type="OrthoDB" id="4577644at2"/>
<reference evidence="4 5" key="1">
    <citation type="submission" date="2018-01" db="EMBL/GenBank/DDBJ databases">
        <title>Draft genome sequence of Nonomuraea sp. KC333.</title>
        <authorList>
            <person name="Sahin N."/>
            <person name="Saygin H."/>
            <person name="Ay H."/>
        </authorList>
    </citation>
    <scope>NUCLEOTIDE SEQUENCE [LARGE SCALE GENOMIC DNA]</scope>
    <source>
        <strain evidence="4 5">KC333</strain>
    </source>
</reference>
<dbReference type="RefSeq" id="WP_111181957.1">
    <property type="nucleotide sequence ID" value="NZ_POUD01000137.1"/>
</dbReference>
<dbReference type="Gene3D" id="3.40.50.720">
    <property type="entry name" value="NAD(P)-binding Rossmann-like Domain"/>
    <property type="match status" value="1"/>
</dbReference>
<dbReference type="InterPro" id="IPR002347">
    <property type="entry name" value="SDR_fam"/>
</dbReference>
<dbReference type="Proteomes" id="UP000249304">
    <property type="component" value="Unassembled WGS sequence"/>
</dbReference>
<dbReference type="PANTHER" id="PTHR24320">
    <property type="entry name" value="RETINOL DEHYDROGENASE"/>
    <property type="match status" value="1"/>
</dbReference>
<dbReference type="EMBL" id="POUD01000137">
    <property type="protein sequence ID" value="PZG14096.1"/>
    <property type="molecule type" value="Genomic_DNA"/>
</dbReference>
<accession>A0A2W2DQ71</accession>
<proteinExistence type="inferred from homology"/>
<dbReference type="Pfam" id="PF00106">
    <property type="entry name" value="adh_short"/>
    <property type="match status" value="1"/>
</dbReference>
<protein>
    <recommendedName>
        <fullName evidence="3">Probable oxidoreductase</fullName>
    </recommendedName>
</protein>
<evidence type="ECO:0000256" key="2">
    <source>
        <dbReference type="ARBA" id="ARBA00023002"/>
    </source>
</evidence>
<dbReference type="AlphaFoldDB" id="A0A2W2DQ71"/>
<dbReference type="PRINTS" id="PR00081">
    <property type="entry name" value="GDHRDH"/>
</dbReference>
<evidence type="ECO:0000313" key="5">
    <source>
        <dbReference type="Proteomes" id="UP000249304"/>
    </source>
</evidence>
<sequence length="309" mass="32400">MSLVTTPFGPKSTTDEVLDGVDLSGRRVVVTGAASGIGAETARALAAAGAQVTLAVRNLEAGREVAARITAATGRADVTVAPLELTDPSSVDAFTRAWEGPLHVLVNNAGIMALPDLRRTGEGWELQFATNHMGHFRLALGLHGALAAAGGARVVAVSSNAHRRAPVVFDDLHFERRPYEAWAAYAQSKSANALFAVEAAVRWADDGITANSLNPGGIRTGLQRHAHLTPEMQQIFDTYDWRTPEQGAATSVLLAASPLVEGVSGRYFEDCAEAAVAAGPEVPTGVQPHAVDPDAAARLWKVSSELMGL</sequence>
<keyword evidence="2" id="KW-0560">Oxidoreductase</keyword>